<reference evidence="4 6" key="2">
    <citation type="submission" date="2017-06" db="EMBL/GenBank/DDBJ databases">
        <title>Identification of a new gene, sdsY, involved in staphylococcal internalization in non-professional phagocytic cells (NPPCs).</title>
        <authorList>
            <person name="Maali Y."/>
            <person name="Martins-Simoes P."/>
            <person name="Trouillet-Assant S."/>
            <person name="Laurent F."/>
            <person name="Diot A."/>
            <person name="Verhoeven P."/>
            <person name="Bouvard D."/>
            <person name="Vandenesch F."/>
            <person name="Bes M."/>
        </authorList>
    </citation>
    <scope>NUCLEOTIDE SEQUENCE [LARGE SCALE GENOMIC DNA]</scope>
    <source>
        <strain evidence="4 6">Heidy</strain>
    </source>
</reference>
<dbReference type="Proteomes" id="UP000266198">
    <property type="component" value="Unassembled WGS sequence"/>
</dbReference>
<dbReference type="AlphaFoldDB" id="A0AAX0QXI5"/>
<feature type="transmembrane region" description="Helical" evidence="1">
    <location>
        <begin position="209"/>
        <end position="229"/>
    </location>
</feature>
<keyword evidence="3" id="KW-0482">Metalloprotease</keyword>
<dbReference type="PANTHER" id="PTHR36435:SF1">
    <property type="entry name" value="CAAX AMINO TERMINAL PROTEASE FAMILY PROTEIN"/>
    <property type="match status" value="1"/>
</dbReference>
<keyword evidence="3" id="KW-0645">Protease</keyword>
<gene>
    <name evidence="3" type="ORF">B5C07_01125</name>
    <name evidence="4" type="ORF">CDL68_07710</name>
</gene>
<evidence type="ECO:0000256" key="1">
    <source>
        <dbReference type="SAM" id="Phobius"/>
    </source>
</evidence>
<proteinExistence type="predicted"/>
<dbReference type="EMBL" id="MWUR01000001">
    <property type="protein sequence ID" value="PCF52802.1"/>
    <property type="molecule type" value="Genomic_DNA"/>
</dbReference>
<dbReference type="PANTHER" id="PTHR36435">
    <property type="entry name" value="SLR1288 PROTEIN"/>
    <property type="match status" value="1"/>
</dbReference>
<feature type="transmembrane region" description="Helical" evidence="1">
    <location>
        <begin position="53"/>
        <end position="76"/>
    </location>
</feature>
<evidence type="ECO:0000313" key="3">
    <source>
        <dbReference type="EMBL" id="PCF52802.1"/>
    </source>
</evidence>
<feature type="transmembrane region" description="Helical" evidence="1">
    <location>
        <begin position="97"/>
        <end position="116"/>
    </location>
</feature>
<dbReference type="GO" id="GO:0008237">
    <property type="term" value="F:metallopeptidase activity"/>
    <property type="evidence" value="ECO:0007669"/>
    <property type="project" value="UniProtKB-KW"/>
</dbReference>
<dbReference type="InterPro" id="IPR003675">
    <property type="entry name" value="Rce1/LyrA-like_dom"/>
</dbReference>
<keyword evidence="1" id="KW-1133">Transmembrane helix</keyword>
<keyword evidence="3" id="KW-0378">Hydrolase</keyword>
<sequence>MTTLSTSGRSIQYRDFIIVPAFILVQYLFPILAEDVFPNLLKSFFDVTLQQSGRTILFNSMMFLAQVIVIILFILLHRHHMITAIQTRLKGVREHGWRIVIVYCVLTGFILIYQRVVPLMVIWDERFITLPLSFVTIGILTPIVEELLFRHLIIGELGKIWGFRFMAVVSIIVFGVSHFLHFTSIWTFLPFIAGGIAMTYVYMASRRNILVAMALHIIINSVSQILGMLGI</sequence>
<dbReference type="GO" id="GO:0080120">
    <property type="term" value="P:CAAX-box protein maturation"/>
    <property type="evidence" value="ECO:0007669"/>
    <property type="project" value="UniProtKB-ARBA"/>
</dbReference>
<name>A0AAX0QXI5_9STAP</name>
<keyword evidence="6" id="KW-1185">Reference proteome</keyword>
<feature type="transmembrane region" description="Helical" evidence="1">
    <location>
        <begin position="161"/>
        <end position="179"/>
    </location>
</feature>
<protein>
    <submittedName>
        <fullName evidence="3">CPBP family intramembrane metalloprotease</fullName>
    </submittedName>
</protein>
<dbReference type="Proteomes" id="UP000217473">
    <property type="component" value="Unassembled WGS sequence"/>
</dbReference>
<reference evidence="3 5" key="1">
    <citation type="journal article" date="2017" name="PLoS ONE">
        <title>Development of a real-time PCR for detection of Staphylococcus pseudintermedius using a novel automated comparison of whole-genome sequences.</title>
        <authorList>
            <person name="Verstappen K.M."/>
            <person name="Huijbregts L."/>
            <person name="Spaninks M."/>
            <person name="Wagenaar J.A."/>
            <person name="Fluit A.C."/>
            <person name="Duim B."/>
        </authorList>
    </citation>
    <scope>NUCLEOTIDE SEQUENCE [LARGE SCALE GENOMIC DNA]</scope>
    <source>
        <strain evidence="3 5">15S02591-1</strain>
    </source>
</reference>
<accession>A0AAX0QXI5</accession>
<dbReference type="RefSeq" id="WP_096596035.1">
    <property type="nucleotide sequence ID" value="NZ_LR134263.1"/>
</dbReference>
<evidence type="ECO:0000313" key="4">
    <source>
        <dbReference type="EMBL" id="RIZ53126.1"/>
    </source>
</evidence>
<organism evidence="3 5">
    <name type="scientific">Staphylococcus delphini</name>
    <dbReference type="NCBI Taxonomy" id="53344"/>
    <lineage>
        <taxon>Bacteria</taxon>
        <taxon>Bacillati</taxon>
        <taxon>Bacillota</taxon>
        <taxon>Bacilli</taxon>
        <taxon>Bacillales</taxon>
        <taxon>Staphylococcaceae</taxon>
        <taxon>Staphylococcus</taxon>
        <taxon>Staphylococcus intermedius group</taxon>
    </lineage>
</organism>
<dbReference type="GO" id="GO:0004175">
    <property type="term" value="F:endopeptidase activity"/>
    <property type="evidence" value="ECO:0007669"/>
    <property type="project" value="UniProtKB-ARBA"/>
</dbReference>
<keyword evidence="1" id="KW-0472">Membrane</keyword>
<feature type="domain" description="CAAX prenyl protease 2/Lysostaphin resistance protein A-like" evidence="2">
    <location>
        <begin position="130"/>
        <end position="221"/>
    </location>
</feature>
<feature type="transmembrane region" description="Helical" evidence="1">
    <location>
        <begin position="16"/>
        <end position="33"/>
    </location>
</feature>
<evidence type="ECO:0000313" key="6">
    <source>
        <dbReference type="Proteomes" id="UP000266198"/>
    </source>
</evidence>
<evidence type="ECO:0000259" key="2">
    <source>
        <dbReference type="Pfam" id="PF02517"/>
    </source>
</evidence>
<dbReference type="Pfam" id="PF02517">
    <property type="entry name" value="Rce1-like"/>
    <property type="match status" value="1"/>
</dbReference>
<comment type="caution">
    <text evidence="3">The sequence shown here is derived from an EMBL/GenBank/DDBJ whole genome shotgun (WGS) entry which is preliminary data.</text>
</comment>
<dbReference type="InterPro" id="IPR052710">
    <property type="entry name" value="CAAX_protease"/>
</dbReference>
<keyword evidence="1" id="KW-0812">Transmembrane</keyword>
<feature type="transmembrane region" description="Helical" evidence="1">
    <location>
        <begin position="128"/>
        <end position="149"/>
    </location>
</feature>
<feature type="transmembrane region" description="Helical" evidence="1">
    <location>
        <begin position="185"/>
        <end position="202"/>
    </location>
</feature>
<dbReference type="EMBL" id="NIPK01000014">
    <property type="protein sequence ID" value="RIZ53126.1"/>
    <property type="molecule type" value="Genomic_DNA"/>
</dbReference>
<evidence type="ECO:0000313" key="5">
    <source>
        <dbReference type="Proteomes" id="UP000217473"/>
    </source>
</evidence>